<name>A0ABP9SJX6_9ACTN</name>
<dbReference type="Proteomes" id="UP001501570">
    <property type="component" value="Unassembled WGS sequence"/>
</dbReference>
<proteinExistence type="predicted"/>
<organism evidence="1 2">
    <name type="scientific">Rugosimonospora acidiphila</name>
    <dbReference type="NCBI Taxonomy" id="556531"/>
    <lineage>
        <taxon>Bacteria</taxon>
        <taxon>Bacillati</taxon>
        <taxon>Actinomycetota</taxon>
        <taxon>Actinomycetes</taxon>
        <taxon>Micromonosporales</taxon>
        <taxon>Micromonosporaceae</taxon>
        <taxon>Rugosimonospora</taxon>
    </lineage>
</organism>
<sequence>MWTEEVGVVTGQLTLRTELSDDLSLTLRVQYKDADEWYVIRGGRVRLGDADDLEPVHRLMLGVLDRPEG</sequence>
<evidence type="ECO:0000313" key="1">
    <source>
        <dbReference type="EMBL" id="GAA5197127.1"/>
    </source>
</evidence>
<evidence type="ECO:0000313" key="2">
    <source>
        <dbReference type="Proteomes" id="UP001501570"/>
    </source>
</evidence>
<protein>
    <submittedName>
        <fullName evidence="1">Uncharacterized protein</fullName>
    </submittedName>
</protein>
<keyword evidence="2" id="KW-1185">Reference proteome</keyword>
<dbReference type="EMBL" id="BAABJQ010000028">
    <property type="protein sequence ID" value="GAA5197127.1"/>
    <property type="molecule type" value="Genomic_DNA"/>
</dbReference>
<gene>
    <name evidence="1" type="ORF">GCM10023322_67700</name>
</gene>
<comment type="caution">
    <text evidence="1">The sequence shown here is derived from an EMBL/GenBank/DDBJ whole genome shotgun (WGS) entry which is preliminary data.</text>
</comment>
<accession>A0ABP9SJX6</accession>
<reference evidence="2" key="1">
    <citation type="journal article" date="2019" name="Int. J. Syst. Evol. Microbiol.">
        <title>The Global Catalogue of Microorganisms (GCM) 10K type strain sequencing project: providing services to taxonomists for standard genome sequencing and annotation.</title>
        <authorList>
            <consortium name="The Broad Institute Genomics Platform"/>
            <consortium name="The Broad Institute Genome Sequencing Center for Infectious Disease"/>
            <person name="Wu L."/>
            <person name="Ma J."/>
        </authorList>
    </citation>
    <scope>NUCLEOTIDE SEQUENCE [LARGE SCALE GENOMIC DNA]</scope>
    <source>
        <strain evidence="2">JCM 18304</strain>
    </source>
</reference>